<name>A0ABS4R034_9HYPH</name>
<evidence type="ECO:0000313" key="1">
    <source>
        <dbReference type="EMBL" id="MBP2236253.1"/>
    </source>
</evidence>
<proteinExistence type="predicted"/>
<organism evidence="1 2">
    <name type="scientific">Sinorhizobium kostiense</name>
    <dbReference type="NCBI Taxonomy" id="76747"/>
    <lineage>
        <taxon>Bacteria</taxon>
        <taxon>Pseudomonadati</taxon>
        <taxon>Pseudomonadota</taxon>
        <taxon>Alphaproteobacteria</taxon>
        <taxon>Hyphomicrobiales</taxon>
        <taxon>Rhizobiaceae</taxon>
        <taxon>Sinorhizobium/Ensifer group</taxon>
        <taxon>Sinorhizobium</taxon>
    </lineage>
</organism>
<accession>A0ABS4R034</accession>
<keyword evidence="2" id="KW-1185">Reference proteome</keyword>
<gene>
    <name evidence="1" type="ORF">J2Z31_002767</name>
</gene>
<evidence type="ECO:0000313" key="2">
    <source>
        <dbReference type="Proteomes" id="UP000730739"/>
    </source>
</evidence>
<sequence>MRQTHDVPGSVGHAMSHLSARLAVLLTSNYPAEAVVKTMMIEASPLFPGLTEQDLVTLIDCLVERSLEQHFPGHTAGAACRYGRNRTVSTAPLGHARIRSRSLNPI</sequence>
<reference evidence="1 2" key="1">
    <citation type="submission" date="2021-03" db="EMBL/GenBank/DDBJ databases">
        <title>Genomic Encyclopedia of Type Strains, Phase IV (KMG-IV): sequencing the most valuable type-strain genomes for metagenomic binning, comparative biology and taxonomic classification.</title>
        <authorList>
            <person name="Goeker M."/>
        </authorList>
    </citation>
    <scope>NUCLEOTIDE SEQUENCE [LARGE SCALE GENOMIC DNA]</scope>
    <source>
        <strain evidence="1 2">DSM 13372</strain>
    </source>
</reference>
<dbReference type="Proteomes" id="UP000730739">
    <property type="component" value="Unassembled WGS sequence"/>
</dbReference>
<comment type="caution">
    <text evidence="1">The sequence shown here is derived from an EMBL/GenBank/DDBJ whole genome shotgun (WGS) entry which is preliminary data.</text>
</comment>
<protein>
    <submittedName>
        <fullName evidence="1">Uncharacterized protein</fullName>
    </submittedName>
</protein>
<dbReference type="EMBL" id="JAGILA010000003">
    <property type="protein sequence ID" value="MBP2236253.1"/>
    <property type="molecule type" value="Genomic_DNA"/>
</dbReference>